<protein>
    <submittedName>
        <fullName evidence="3">T9SS type A sorting domain-containing protein</fullName>
    </submittedName>
</protein>
<organism evidence="3 4">
    <name type="scientific">Flavobacterium azooxidireducens</name>
    <dbReference type="NCBI Taxonomy" id="1871076"/>
    <lineage>
        <taxon>Bacteria</taxon>
        <taxon>Pseudomonadati</taxon>
        <taxon>Bacteroidota</taxon>
        <taxon>Flavobacteriia</taxon>
        <taxon>Flavobacteriales</taxon>
        <taxon>Flavobacteriaceae</taxon>
        <taxon>Flavobacterium</taxon>
    </lineage>
</organism>
<feature type="signal peptide" evidence="2">
    <location>
        <begin position="1"/>
        <end position="20"/>
    </location>
</feature>
<feature type="chain" id="PRO_5045543007" evidence="2">
    <location>
        <begin position="21"/>
        <end position="269"/>
    </location>
</feature>
<dbReference type="InterPro" id="IPR026444">
    <property type="entry name" value="Secre_tail"/>
</dbReference>
<dbReference type="Proteomes" id="UP000830583">
    <property type="component" value="Chromosome"/>
</dbReference>
<reference evidence="3" key="1">
    <citation type="submission" date="2022-04" db="EMBL/GenBank/DDBJ databases">
        <title>Consumption of N2O by Flavobacterium azooxidireducens sp. nov. isolated from Decomposing Leaf Litter of Phragmites australis (Cav.).</title>
        <authorList>
            <person name="Behrendt U."/>
            <person name="Spanner T."/>
            <person name="Augustin J."/>
            <person name="Horn M.A."/>
            <person name="Kolb S."/>
            <person name="Ulrich A."/>
        </authorList>
    </citation>
    <scope>NUCLEOTIDE SEQUENCE</scope>
    <source>
        <strain evidence="3">IGB 4-14</strain>
    </source>
</reference>
<evidence type="ECO:0000313" key="3">
    <source>
        <dbReference type="EMBL" id="UPQ79506.1"/>
    </source>
</evidence>
<proteinExistence type="predicted"/>
<sequence length="269" mass="29541">MNRKLLFSLLTLLCVMTSDAQTKVWNFLTNMTILPDNFPGVPGGTEDIVDDLGRFGHITSNNFSSQSTGTSTFSDGFQSNRRANMNGGSVAEGALPTVRFFFFDVSDNCTIKVWAREQNTSTRTLLISDGENVLASALNSTNPGAFILQANNTNGARRIFVYCDANGFGIYKIEVEGATVSTTVPMSEWLLNVQETKLSNINYYVKDKTVYLNNIDSELEVSVFSITGSLVKSVKTSSSEMSFDIDQTGFYILKLNSSEGQKSIKLIVN</sequence>
<dbReference type="NCBIfam" id="TIGR04183">
    <property type="entry name" value="Por_Secre_tail"/>
    <property type="match status" value="1"/>
</dbReference>
<evidence type="ECO:0000313" key="4">
    <source>
        <dbReference type="Proteomes" id="UP000830583"/>
    </source>
</evidence>
<dbReference type="RefSeq" id="WP_248434690.1">
    <property type="nucleotide sequence ID" value="NZ_CP096205.1"/>
</dbReference>
<evidence type="ECO:0000256" key="2">
    <source>
        <dbReference type="SAM" id="SignalP"/>
    </source>
</evidence>
<dbReference type="EMBL" id="CP096205">
    <property type="protein sequence ID" value="UPQ79506.1"/>
    <property type="molecule type" value="Genomic_DNA"/>
</dbReference>
<accession>A0ABY4KFB9</accession>
<gene>
    <name evidence="3" type="ORF">M0M57_01395</name>
</gene>
<keyword evidence="4" id="KW-1185">Reference proteome</keyword>
<evidence type="ECO:0000256" key="1">
    <source>
        <dbReference type="ARBA" id="ARBA00022729"/>
    </source>
</evidence>
<keyword evidence="1 2" id="KW-0732">Signal</keyword>
<name>A0ABY4KFB9_9FLAO</name>